<reference evidence="2" key="1">
    <citation type="submission" date="2017-09" db="EMBL/GenBank/DDBJ databases">
        <title>Contemporary evolution of a Lepidopteran species, Heliothis virescens, in response to modern agricultural practices.</title>
        <authorList>
            <person name="Fritz M.L."/>
            <person name="Deyonke A.M."/>
            <person name="Papanicolaou A."/>
            <person name="Micinski S."/>
            <person name="Westbrook J."/>
            <person name="Gould F."/>
        </authorList>
    </citation>
    <scope>NUCLEOTIDE SEQUENCE [LARGE SCALE GENOMIC DNA]</scope>
    <source>
        <strain evidence="2">HvINT-</strain>
        <tissue evidence="2">Whole body</tissue>
    </source>
</reference>
<comment type="caution">
    <text evidence="2">The sequence shown here is derived from an EMBL/GenBank/DDBJ whole genome shotgun (WGS) entry which is preliminary data.</text>
</comment>
<protein>
    <submittedName>
        <fullName evidence="2">Uncharacterized protein</fullName>
    </submittedName>
</protein>
<feature type="region of interest" description="Disordered" evidence="1">
    <location>
        <begin position="57"/>
        <end position="98"/>
    </location>
</feature>
<feature type="region of interest" description="Disordered" evidence="1">
    <location>
        <begin position="527"/>
        <end position="546"/>
    </location>
</feature>
<feature type="compositionally biased region" description="Basic residues" evidence="1">
    <location>
        <begin position="1087"/>
        <end position="1096"/>
    </location>
</feature>
<dbReference type="EMBL" id="NWSH01001118">
    <property type="protein sequence ID" value="PCG72521.1"/>
    <property type="molecule type" value="Genomic_DNA"/>
</dbReference>
<feature type="region of interest" description="Disordered" evidence="1">
    <location>
        <begin position="751"/>
        <end position="770"/>
    </location>
</feature>
<feature type="compositionally biased region" description="Basic residues" evidence="1">
    <location>
        <begin position="751"/>
        <end position="760"/>
    </location>
</feature>
<accession>A0A2A4JKN5</accession>
<feature type="region of interest" description="Disordered" evidence="1">
    <location>
        <begin position="1422"/>
        <end position="1456"/>
    </location>
</feature>
<feature type="region of interest" description="Disordered" evidence="1">
    <location>
        <begin position="863"/>
        <end position="882"/>
    </location>
</feature>
<gene>
    <name evidence="2" type="ORF">B5V51_747</name>
</gene>
<evidence type="ECO:0000256" key="1">
    <source>
        <dbReference type="SAM" id="MobiDB-lite"/>
    </source>
</evidence>
<feature type="compositionally biased region" description="Basic residues" evidence="1">
    <location>
        <begin position="527"/>
        <end position="536"/>
    </location>
</feature>
<feature type="region of interest" description="Disordered" evidence="1">
    <location>
        <begin position="639"/>
        <end position="658"/>
    </location>
</feature>
<feature type="compositionally biased region" description="Basic residues" evidence="1">
    <location>
        <begin position="1422"/>
        <end position="1432"/>
    </location>
</feature>
<feature type="region of interest" description="Disordered" evidence="1">
    <location>
        <begin position="415"/>
        <end position="434"/>
    </location>
</feature>
<feature type="compositionally biased region" description="Basic residues" evidence="1">
    <location>
        <begin position="303"/>
        <end position="312"/>
    </location>
</feature>
<proteinExistence type="predicted"/>
<feature type="compositionally biased region" description="Basic residues" evidence="1">
    <location>
        <begin position="1311"/>
        <end position="1320"/>
    </location>
</feature>
<feature type="compositionally biased region" description="Basic residues" evidence="1">
    <location>
        <begin position="863"/>
        <end position="872"/>
    </location>
</feature>
<feature type="compositionally biased region" description="Basic residues" evidence="1">
    <location>
        <begin position="975"/>
        <end position="984"/>
    </location>
</feature>
<feature type="region of interest" description="Disordered" evidence="1">
    <location>
        <begin position="303"/>
        <end position="322"/>
    </location>
</feature>
<sequence length="1476" mass="156121">MPTCAAPRAPPPPSTSPTSVPVSQRASREKCYLYRAHHAHVRGAACPAAAQHQPHLGACQPARQPGEVLPVSRAPCPRARRRVPRRRPAPAPPRCLSASAPAGRSVTCIARTMPTCAAPRAPPPPSTSPTSVPVSQRASREKCYLYRAHHAHVRGAACPAAAQHQPHLGACQPARQPGEVLPVSRAPCPRARRRVPRRRPAPAPPRCLSASAPAGRSVTCIARTMPTCAAPRAPPPPSTSPTSVPVSQRASREKCYLYRAHHAHVRGAACPAAAQHQPHLGACQPARQPGEVLPVSRAPCPRARRRVPRRRPAPAPPRCLSASAPAGRSVTCIARTMPTCAAPRAPPPPSTSPTSVPVSQRASREKCYLYRAHHAHVRGAACPAAAQHQPHLGACQPARQPGEVLPVSRAPCPRARRRVPRRRPAPAPPRCLSASAPAGRSVTCIARTMPTCAAPRAPPPPSTSPTSVPVSQRASREKCYLYRAHHAHVRGAACPAAAQHQPHLGACQPARQPGEVLPVSRAPCPRARRRVPRRRPAPAPPRCLSASAPAGRSVTCIARTMPTCAAPRAPPPPSTSPTSVPVSQRASREKCYLYRAHHAHVRGAACPAAAQHQPHLGACQPARQPGEVLPVSRAPCPRARRRVPRRRPAPAPPRCLSASAPAGRSVTCIARTMPTCAAPRAPPPPSTSPTSVPVSQRASREKCYLYRAHHAHVRGAACPAAAQHQPHLGACQPARQPGEVLPVSRAPCPRARRRVPRRRPAPAPPRCLSASAPAGRSVTCIARTMPTCAAPRAPPPPSTSPTSVPVSQRASREKCYLYRAHHAHVRGAACPAAAQHQPHLGACQPARQPGEVLPVSRAPCPRARRRVPRRRPAPAPPRCLSASAPAGRSVTCIARTMPTCAAPRAPPPPSTSPTSVPVSQRASREKCYLYRAHHAHVRGAACPAAAQHQPHLGACQPARQPGEVLPVSRAPCPRARRRVPRRRPAPAPPRCLSASAPAGRSVTCIARTMPTCAAPRAPPPPSTSPTSVPVSQRASREKCYLYRAHHAHVRGAACPAAAQHQPHLGACQPARQPGEVLPVSRAPCPRARRRVPRRRPAPAPPRCLSASAPAGRSVTCIARTMPTCAAPRAPPPPSTSPTSVPVSQRASREKCYLYRAHHAHVRGAACPAAAQHQPHLGACQPARQPGEVLPVSRAPCPRARRRVPRRRPAPAPPRCLSASAPAGRSVTCIARTMPTCAAPRAPPPPSTSPTSVPVSQRASREKCYLYRAHHAHVRGAACPAAAQHQPHLGACQPARQPGEVLPVSRAPCPRARRRVPRRRPAPAPPRCLSASAPAGRSVTCIARTMPTCAAPRAPPPPSTSPTSVPVSQRASREKCYLYRAHHAHVRGAACPAAAQHQPHLGACQPARQPGEVLPVSRAPCPRARRRVPRRRPAPAPLTCPSASGLVGRSPSAPTPPTSAPCCIARSGNVHKSLFTI</sequence>
<evidence type="ECO:0000313" key="2">
    <source>
        <dbReference type="EMBL" id="PCG72521.1"/>
    </source>
</evidence>
<feature type="compositionally biased region" description="Basic residues" evidence="1">
    <location>
        <begin position="1199"/>
        <end position="1208"/>
    </location>
</feature>
<feature type="region of interest" description="Disordered" evidence="1">
    <location>
        <begin position="1199"/>
        <end position="1218"/>
    </location>
</feature>
<feature type="compositionally biased region" description="Basic residues" evidence="1">
    <location>
        <begin position="191"/>
        <end position="200"/>
    </location>
</feature>
<feature type="region of interest" description="Disordered" evidence="1">
    <location>
        <begin position="1311"/>
        <end position="1330"/>
    </location>
</feature>
<feature type="region of interest" description="Disordered" evidence="1">
    <location>
        <begin position="1"/>
        <end position="24"/>
    </location>
</feature>
<organism evidence="2">
    <name type="scientific">Heliothis virescens</name>
    <name type="common">Tobacco budworm moth</name>
    <dbReference type="NCBI Taxonomy" id="7102"/>
    <lineage>
        <taxon>Eukaryota</taxon>
        <taxon>Metazoa</taxon>
        <taxon>Ecdysozoa</taxon>
        <taxon>Arthropoda</taxon>
        <taxon>Hexapoda</taxon>
        <taxon>Insecta</taxon>
        <taxon>Pterygota</taxon>
        <taxon>Neoptera</taxon>
        <taxon>Endopterygota</taxon>
        <taxon>Lepidoptera</taxon>
        <taxon>Glossata</taxon>
        <taxon>Ditrysia</taxon>
        <taxon>Noctuoidea</taxon>
        <taxon>Noctuidae</taxon>
        <taxon>Heliothinae</taxon>
        <taxon>Heliothis</taxon>
    </lineage>
</organism>
<feature type="compositionally biased region" description="Basic residues" evidence="1">
    <location>
        <begin position="415"/>
        <end position="424"/>
    </location>
</feature>
<name>A0A2A4JKN5_HELVI</name>
<feature type="compositionally biased region" description="Basic residues" evidence="1">
    <location>
        <begin position="639"/>
        <end position="648"/>
    </location>
</feature>
<feature type="region of interest" description="Disordered" evidence="1">
    <location>
        <begin position="1087"/>
        <end position="1106"/>
    </location>
</feature>
<feature type="region of interest" description="Disordered" evidence="1">
    <location>
        <begin position="975"/>
        <end position="994"/>
    </location>
</feature>
<feature type="region of interest" description="Disordered" evidence="1">
    <location>
        <begin position="191"/>
        <end position="210"/>
    </location>
</feature>
<feature type="compositionally biased region" description="Basic residues" evidence="1">
    <location>
        <begin position="78"/>
        <end position="88"/>
    </location>
</feature>